<organism evidence="1">
    <name type="scientific">uncultured bacterium Contig342</name>
    <dbReference type="NCBI Taxonomy" id="1393554"/>
    <lineage>
        <taxon>Bacteria</taxon>
        <taxon>environmental samples</taxon>
    </lineage>
</organism>
<sequence>MLDKSVILKTADYLRIAQPELVNFRRTA</sequence>
<accession>W0FUA3</accession>
<dbReference type="GO" id="GO:0004812">
    <property type="term" value="F:aminoacyl-tRNA ligase activity"/>
    <property type="evidence" value="ECO:0007669"/>
    <property type="project" value="UniProtKB-KW"/>
</dbReference>
<evidence type="ECO:0000313" key="1">
    <source>
        <dbReference type="EMBL" id="AHF26562.1"/>
    </source>
</evidence>
<name>W0FUA3_9BACT</name>
<reference evidence="1" key="1">
    <citation type="journal article" date="2013" name="PLoS ONE">
        <title>Metagenomic insights into the carbohydrate-active enzymes carried by the microorganisms adhering to solid digesta in the rumen of cows.</title>
        <authorList>
            <person name="Wang L."/>
            <person name="Hatem A."/>
            <person name="Catalyurek U.V."/>
            <person name="Morrison M."/>
            <person name="Yu Z."/>
        </authorList>
    </citation>
    <scope>NUCLEOTIDE SEQUENCE</scope>
</reference>
<dbReference type="AlphaFoldDB" id="W0FUA3"/>
<proteinExistence type="predicted"/>
<keyword evidence="1" id="KW-0030">Aminoacyl-tRNA synthetase</keyword>
<protein>
    <submittedName>
        <fullName evidence="1">YbaK/prolyl-tRNA synthetase-associated domain protein</fullName>
    </submittedName>
</protein>
<dbReference type="EMBL" id="KC246918">
    <property type="protein sequence ID" value="AHF26562.1"/>
    <property type="molecule type" value="Genomic_DNA"/>
</dbReference>
<keyword evidence="1" id="KW-0436">Ligase</keyword>